<keyword evidence="7" id="KW-1185">Reference proteome</keyword>
<evidence type="ECO:0000313" key="6">
    <source>
        <dbReference type="EMBL" id="TDV35424.1"/>
    </source>
</evidence>
<dbReference type="GO" id="GO:0003700">
    <property type="term" value="F:DNA-binding transcription factor activity"/>
    <property type="evidence" value="ECO:0007669"/>
    <property type="project" value="TreeGrafter"/>
</dbReference>
<dbReference type="InterPro" id="IPR036390">
    <property type="entry name" value="WH_DNA-bd_sf"/>
</dbReference>
<feature type="domain" description="Cyclic nucleotide-binding" evidence="4">
    <location>
        <begin position="25"/>
        <end position="110"/>
    </location>
</feature>
<protein>
    <submittedName>
        <fullName evidence="6">CRP-like cAMP-binding protein</fullName>
    </submittedName>
</protein>
<dbReference type="GO" id="GO:0003677">
    <property type="term" value="F:DNA binding"/>
    <property type="evidence" value="ECO:0007669"/>
    <property type="project" value="UniProtKB-KW"/>
</dbReference>
<dbReference type="Gene3D" id="2.60.120.10">
    <property type="entry name" value="Jelly Rolls"/>
    <property type="match status" value="1"/>
</dbReference>
<evidence type="ECO:0000313" key="7">
    <source>
        <dbReference type="Proteomes" id="UP000294927"/>
    </source>
</evidence>
<evidence type="ECO:0000256" key="3">
    <source>
        <dbReference type="ARBA" id="ARBA00023163"/>
    </source>
</evidence>
<gene>
    <name evidence="6" type="ORF">CLV71_13411</name>
</gene>
<evidence type="ECO:0000259" key="5">
    <source>
        <dbReference type="PROSITE" id="PS51063"/>
    </source>
</evidence>
<feature type="domain" description="HTH crp-type" evidence="5">
    <location>
        <begin position="161"/>
        <end position="235"/>
    </location>
</feature>
<dbReference type="Pfam" id="PF00027">
    <property type="entry name" value="cNMP_binding"/>
    <property type="match status" value="1"/>
</dbReference>
<dbReference type="InterPro" id="IPR014710">
    <property type="entry name" value="RmlC-like_jellyroll"/>
</dbReference>
<dbReference type="SUPFAM" id="SSF46785">
    <property type="entry name" value="Winged helix' DNA-binding domain"/>
    <property type="match status" value="1"/>
</dbReference>
<dbReference type="Gene3D" id="1.10.10.10">
    <property type="entry name" value="Winged helix-like DNA-binding domain superfamily/Winged helix DNA-binding domain"/>
    <property type="match status" value="1"/>
</dbReference>
<dbReference type="CDD" id="cd00038">
    <property type="entry name" value="CAP_ED"/>
    <property type="match status" value="1"/>
</dbReference>
<dbReference type="GO" id="GO:0005829">
    <property type="term" value="C:cytosol"/>
    <property type="evidence" value="ECO:0007669"/>
    <property type="project" value="TreeGrafter"/>
</dbReference>
<dbReference type="PROSITE" id="PS50042">
    <property type="entry name" value="CNMP_BINDING_3"/>
    <property type="match status" value="1"/>
</dbReference>
<evidence type="ECO:0000256" key="2">
    <source>
        <dbReference type="ARBA" id="ARBA00023125"/>
    </source>
</evidence>
<evidence type="ECO:0000259" key="4">
    <source>
        <dbReference type="PROSITE" id="PS50042"/>
    </source>
</evidence>
<dbReference type="InterPro" id="IPR012318">
    <property type="entry name" value="HTH_CRP"/>
</dbReference>
<dbReference type="InterPro" id="IPR050397">
    <property type="entry name" value="Env_Response_Regulators"/>
</dbReference>
<keyword evidence="3" id="KW-0804">Transcription</keyword>
<dbReference type="AlphaFoldDB" id="A0A4R7UPX3"/>
<dbReference type="Pfam" id="PF13545">
    <property type="entry name" value="HTH_Crp_2"/>
    <property type="match status" value="1"/>
</dbReference>
<dbReference type="PROSITE" id="PS51063">
    <property type="entry name" value="HTH_CRP_2"/>
    <property type="match status" value="1"/>
</dbReference>
<dbReference type="EMBL" id="SOCP01000034">
    <property type="protein sequence ID" value="TDV35424.1"/>
    <property type="molecule type" value="Genomic_DNA"/>
</dbReference>
<name>A0A4R7UPX3_9PSEU</name>
<dbReference type="PANTHER" id="PTHR24567">
    <property type="entry name" value="CRP FAMILY TRANSCRIPTIONAL REGULATORY PROTEIN"/>
    <property type="match status" value="1"/>
</dbReference>
<dbReference type="InterPro" id="IPR018490">
    <property type="entry name" value="cNMP-bd_dom_sf"/>
</dbReference>
<sequence length="249" mass="27161">MVREHVADLRAIVREERGRWSDSALLARLDPGVLQEFLDASVLVRFDRNAVLVRQDGTDTDIYLLLSSYVKVTAKFGDGRSALLAIRAGGDVVGELAASGGGRRIATVIACAKEPVYAAKIAATDFLWLASRHPASLVLLTNALGRKLTTATRRRVDNSGRPPLIRLARVLVELADDHGVALTDESVLIGVDLTQFELGSLIGMRESSVLRALRELKQQNLVDTSGRRPVVRNLEMLRAIAYPAEDTVK</sequence>
<keyword evidence="1" id="KW-0805">Transcription regulation</keyword>
<evidence type="ECO:0000256" key="1">
    <source>
        <dbReference type="ARBA" id="ARBA00023015"/>
    </source>
</evidence>
<accession>A0A4R7UPX3</accession>
<dbReference type="SMART" id="SM00100">
    <property type="entry name" value="cNMP"/>
    <property type="match status" value="1"/>
</dbReference>
<dbReference type="SUPFAM" id="SSF51206">
    <property type="entry name" value="cAMP-binding domain-like"/>
    <property type="match status" value="1"/>
</dbReference>
<dbReference type="PANTHER" id="PTHR24567:SF74">
    <property type="entry name" value="HTH-TYPE TRANSCRIPTIONAL REGULATOR ARCR"/>
    <property type="match status" value="1"/>
</dbReference>
<comment type="caution">
    <text evidence="6">The sequence shown here is derived from an EMBL/GenBank/DDBJ whole genome shotgun (WGS) entry which is preliminary data.</text>
</comment>
<proteinExistence type="predicted"/>
<dbReference type="InterPro" id="IPR000595">
    <property type="entry name" value="cNMP-bd_dom"/>
</dbReference>
<reference evidence="6 7" key="1">
    <citation type="submission" date="2019-03" db="EMBL/GenBank/DDBJ databases">
        <title>Genomic Encyclopedia of Archaeal and Bacterial Type Strains, Phase II (KMG-II): from individual species to whole genera.</title>
        <authorList>
            <person name="Goeker M."/>
        </authorList>
    </citation>
    <scope>NUCLEOTIDE SEQUENCE [LARGE SCALE GENOMIC DNA]</scope>
    <source>
        <strain evidence="6 7">DSM 45499</strain>
    </source>
</reference>
<dbReference type="InterPro" id="IPR036388">
    <property type="entry name" value="WH-like_DNA-bd_sf"/>
</dbReference>
<keyword evidence="2" id="KW-0238">DNA-binding</keyword>
<dbReference type="Proteomes" id="UP000294927">
    <property type="component" value="Unassembled WGS sequence"/>
</dbReference>
<organism evidence="6 7">
    <name type="scientific">Actinophytocola oryzae</name>
    <dbReference type="NCBI Taxonomy" id="502181"/>
    <lineage>
        <taxon>Bacteria</taxon>
        <taxon>Bacillati</taxon>
        <taxon>Actinomycetota</taxon>
        <taxon>Actinomycetes</taxon>
        <taxon>Pseudonocardiales</taxon>
        <taxon>Pseudonocardiaceae</taxon>
    </lineage>
</organism>